<organism evidence="1 2">
    <name type="scientific">Cetraspora pellucida</name>
    <dbReference type="NCBI Taxonomy" id="1433469"/>
    <lineage>
        <taxon>Eukaryota</taxon>
        <taxon>Fungi</taxon>
        <taxon>Fungi incertae sedis</taxon>
        <taxon>Mucoromycota</taxon>
        <taxon>Glomeromycotina</taxon>
        <taxon>Glomeromycetes</taxon>
        <taxon>Diversisporales</taxon>
        <taxon>Gigasporaceae</taxon>
        <taxon>Cetraspora</taxon>
    </lineage>
</organism>
<gene>
    <name evidence="1" type="ORF">CPELLU_LOCUS10450</name>
</gene>
<proteinExistence type="predicted"/>
<dbReference type="Proteomes" id="UP000789759">
    <property type="component" value="Unassembled WGS sequence"/>
</dbReference>
<evidence type="ECO:0000313" key="2">
    <source>
        <dbReference type="Proteomes" id="UP000789759"/>
    </source>
</evidence>
<sequence length="80" mass="9090">MSFYMDVVFGKLYQTNLKLNPDKCYFEKDQIEFLKHEIFSRGITPTTTKVAAINASYLALNAVLFQSGTNRLEGVVEYAS</sequence>
<dbReference type="SUPFAM" id="SSF56672">
    <property type="entry name" value="DNA/RNA polymerases"/>
    <property type="match status" value="1"/>
</dbReference>
<dbReference type="OrthoDB" id="5920460at2759"/>
<protein>
    <submittedName>
        <fullName evidence="1">9723_t:CDS:1</fullName>
    </submittedName>
</protein>
<dbReference type="InterPro" id="IPR043128">
    <property type="entry name" value="Rev_trsase/Diguanyl_cyclase"/>
</dbReference>
<dbReference type="InterPro" id="IPR043502">
    <property type="entry name" value="DNA/RNA_pol_sf"/>
</dbReference>
<dbReference type="Gene3D" id="3.30.70.270">
    <property type="match status" value="1"/>
</dbReference>
<keyword evidence="2" id="KW-1185">Reference proteome</keyword>
<accession>A0A9N9EHP9</accession>
<comment type="caution">
    <text evidence="1">The sequence shown here is derived from an EMBL/GenBank/DDBJ whole genome shotgun (WGS) entry which is preliminary data.</text>
</comment>
<dbReference type="AlphaFoldDB" id="A0A9N9EHP9"/>
<reference evidence="1" key="1">
    <citation type="submission" date="2021-06" db="EMBL/GenBank/DDBJ databases">
        <authorList>
            <person name="Kallberg Y."/>
            <person name="Tangrot J."/>
            <person name="Rosling A."/>
        </authorList>
    </citation>
    <scope>NUCLEOTIDE SEQUENCE</scope>
    <source>
        <strain evidence="1">FL966</strain>
    </source>
</reference>
<evidence type="ECO:0000313" key="1">
    <source>
        <dbReference type="EMBL" id="CAG8674564.1"/>
    </source>
</evidence>
<name>A0A9N9EHP9_9GLOM</name>
<dbReference type="EMBL" id="CAJVQA010008615">
    <property type="protein sequence ID" value="CAG8674564.1"/>
    <property type="molecule type" value="Genomic_DNA"/>
</dbReference>